<sequence length="199" mass="22963">MKLSFRDVPFVPVLENTTCWPFEKHVLSVWREDEKWLRENYSFDDQLIITLGVILLFYKEGKDQNDPKSYRPISLLPTMGKLLEKLMTQCLTYFLKKTRQVSSKQFGFKDQCPPNIQSLFRNLLKDRNAIIPTNERVHNNHRPGIVLKGPALLHLMAEEALAQQYPANTAIQAFADDFLILAAAESERKVDTAAKIKIN</sequence>
<reference evidence="1 2" key="1">
    <citation type="journal article" date="2019" name="Sci. Rep.">
        <title>Orb-weaving spider Araneus ventricosus genome elucidates the spidroin gene catalogue.</title>
        <authorList>
            <person name="Kono N."/>
            <person name="Nakamura H."/>
            <person name="Ohtoshi R."/>
            <person name="Moran D.A.P."/>
            <person name="Shinohara A."/>
            <person name="Yoshida Y."/>
            <person name="Fujiwara M."/>
            <person name="Mori M."/>
            <person name="Tomita M."/>
            <person name="Arakawa K."/>
        </authorList>
    </citation>
    <scope>NUCLEOTIDE SEQUENCE [LARGE SCALE GENOMIC DNA]</scope>
</reference>
<evidence type="ECO:0000313" key="1">
    <source>
        <dbReference type="EMBL" id="GBM68562.1"/>
    </source>
</evidence>
<organism evidence="1 2">
    <name type="scientific">Araneus ventricosus</name>
    <name type="common">Orbweaver spider</name>
    <name type="synonym">Epeira ventricosa</name>
    <dbReference type="NCBI Taxonomy" id="182803"/>
    <lineage>
        <taxon>Eukaryota</taxon>
        <taxon>Metazoa</taxon>
        <taxon>Ecdysozoa</taxon>
        <taxon>Arthropoda</taxon>
        <taxon>Chelicerata</taxon>
        <taxon>Arachnida</taxon>
        <taxon>Araneae</taxon>
        <taxon>Araneomorphae</taxon>
        <taxon>Entelegynae</taxon>
        <taxon>Araneoidea</taxon>
        <taxon>Araneidae</taxon>
        <taxon>Araneus</taxon>
    </lineage>
</organism>
<dbReference type="OrthoDB" id="6436235at2759"/>
<evidence type="ECO:0000313" key="2">
    <source>
        <dbReference type="Proteomes" id="UP000499080"/>
    </source>
</evidence>
<evidence type="ECO:0008006" key="3">
    <source>
        <dbReference type="Google" id="ProtNLM"/>
    </source>
</evidence>
<name>A0A4Y2HTH8_ARAVE</name>
<comment type="caution">
    <text evidence="1">The sequence shown here is derived from an EMBL/GenBank/DDBJ whole genome shotgun (WGS) entry which is preliminary data.</text>
</comment>
<keyword evidence="2" id="KW-1185">Reference proteome</keyword>
<dbReference type="EMBL" id="BGPR01002149">
    <property type="protein sequence ID" value="GBM68562.1"/>
    <property type="molecule type" value="Genomic_DNA"/>
</dbReference>
<dbReference type="AlphaFoldDB" id="A0A4Y2HTH8"/>
<protein>
    <recommendedName>
        <fullName evidence="3">Reverse transcriptase domain-containing protein</fullName>
    </recommendedName>
</protein>
<gene>
    <name evidence="1" type="ORF">AVEN_124203_1</name>
</gene>
<accession>A0A4Y2HTH8</accession>
<dbReference type="Proteomes" id="UP000499080">
    <property type="component" value="Unassembled WGS sequence"/>
</dbReference>
<proteinExistence type="predicted"/>